<keyword evidence="5 10" id="KW-0548">Nucleotidyltransferase</keyword>
<protein>
    <recommendedName>
        <fullName evidence="3">DNA polymerase III subunit alpha</fullName>
        <ecNumber evidence="2">2.7.7.7</ecNumber>
    </recommendedName>
</protein>
<dbReference type="GO" id="GO:0005737">
    <property type="term" value="C:cytoplasm"/>
    <property type="evidence" value="ECO:0007669"/>
    <property type="project" value="UniProtKB-SubCell"/>
</dbReference>
<dbReference type="InterPro" id="IPR029460">
    <property type="entry name" value="DNAPol_HHH"/>
</dbReference>
<comment type="catalytic activity">
    <reaction evidence="8">
        <text>DNA(n) + a 2'-deoxyribonucleoside 5'-triphosphate = DNA(n+1) + diphosphate</text>
        <dbReference type="Rhea" id="RHEA:22508"/>
        <dbReference type="Rhea" id="RHEA-COMP:17339"/>
        <dbReference type="Rhea" id="RHEA-COMP:17340"/>
        <dbReference type="ChEBI" id="CHEBI:33019"/>
        <dbReference type="ChEBI" id="CHEBI:61560"/>
        <dbReference type="ChEBI" id="CHEBI:173112"/>
        <dbReference type="EC" id="2.7.7.7"/>
    </reaction>
</comment>
<dbReference type="EC" id="2.7.7.7" evidence="2"/>
<dbReference type="GO" id="GO:0008408">
    <property type="term" value="F:3'-5' exonuclease activity"/>
    <property type="evidence" value="ECO:0007669"/>
    <property type="project" value="InterPro"/>
</dbReference>
<accession>A0A940S7J5</accession>
<organism evidence="10 11">
    <name type="scientific">Roseomonas indoligenes</name>
    <dbReference type="NCBI Taxonomy" id="2820811"/>
    <lineage>
        <taxon>Bacteria</taxon>
        <taxon>Pseudomonadati</taxon>
        <taxon>Pseudomonadota</taxon>
        <taxon>Alphaproteobacteria</taxon>
        <taxon>Acetobacterales</taxon>
        <taxon>Roseomonadaceae</taxon>
        <taxon>Roseomonas</taxon>
    </lineage>
</organism>
<dbReference type="InterPro" id="IPR041931">
    <property type="entry name" value="DNA_pol3_alpha_thumb_dom"/>
</dbReference>
<dbReference type="Pfam" id="PF07733">
    <property type="entry name" value="DNA_pol3_alpha"/>
    <property type="match status" value="1"/>
</dbReference>
<dbReference type="GO" id="GO:0003887">
    <property type="term" value="F:DNA-directed DNA polymerase activity"/>
    <property type="evidence" value="ECO:0007669"/>
    <property type="project" value="UniProtKB-KW"/>
</dbReference>
<sequence length="1153" mass="126589">MTGSFVHLHVHSAYSLAEGAIKADKLPGLAKKAGMPALALTDTAVMFGALEFSQYAMKEGVQPIVGCQLWLARQKEPERPEAARLPPDPVVALAMDRPGLENLQRLSSLGWLGEDPSGKPAISLDQLQSHASGIFLLTGGTLGPLGRLLAEGRRAQAEALLAALREAYGDNLAVELTRHGTERDRAVEPGLLAIADAAALPIVAANDVYFKDASGHEAHDALLCIAESRTLAEPDRRRLTAEHWFKPPAAMRALFKDLPEACDNTLAIARKCSVMAETKKPELPVSRKVQEGLTESDIVQDMARKGLEKRLDAQATPDEARPAYRERLEFELGIIDKMGFSGYFLIVADFIQWAKAHDIPVGPGRGSGAGSVAAWALTITDLDPMRFGLLFERFLNPERVSMPDFDIDFCQDRREEVIDYVRQEYGPDRVGQIITFGRLQAKAVVRDVGRVMGMPFGQVNKIAELIPFNAAKPPTLQEALDGEPRLREMRETDENVDRLMETALQLEGLYRNASTHAAGVVIGRKPLIEIVPLYRDPRSEMLVTQYSMKYVESASLVKFDFLGLKTLTVIQRALDILKEQGVEIDITTIPLDDARSYEMLAKGDAAGVFQFESQGMRDVLRMMRPDRFEDLIAAVSLYRPGPMANIPAYCARKHGQAWEPVHPAMRSLVEETYGILVYQEQVMQISQELAGYSLGGADLLRRAMGKKIRSEMEAQRKIFTDGAVKNGIPEDKAGEIFDLMERFAEYGFNKSHAAAYALVSYQTAWLKANHPHEFLAAIMSLDMTNTDKLASHLQEASRLNIKVLPPDVNRSDAEFAVEPRTTEDGAVVKDIRFALAAVKRVGLGAMQDLVRARKEGGPFKSLTDFADRIDPKLLNKMQVENLARAGAFECLDPNRAKVTEGAEAIIRRAQAAAEDRSSAQIGLFGAPGASADMPPLRLRDMPDWPQLERLEREAEAIGFHLSGHPLDAYKDALAKLRVCPIARMTERAQAGAGRLKLAGTVIGTKERTTKTGSRMAWIRISDFSGSTEVTCFSEVLGKCRDMLTEGNAVLFTAEVKVDGEAVRLTALDCEPLEAAAQSLPASLRIEFASMEVLETLRGILEREGRGRGEVVLIPRTGPGQEVELALPGRWNVSPRLAQALKVLPGIEAVDLAA</sequence>
<dbReference type="SUPFAM" id="SSF89550">
    <property type="entry name" value="PHP domain-like"/>
    <property type="match status" value="1"/>
</dbReference>
<keyword evidence="11" id="KW-1185">Reference proteome</keyword>
<evidence type="ECO:0000256" key="2">
    <source>
        <dbReference type="ARBA" id="ARBA00012417"/>
    </source>
</evidence>
<dbReference type="Gene3D" id="3.20.20.140">
    <property type="entry name" value="Metal-dependent hydrolases"/>
    <property type="match status" value="1"/>
</dbReference>
<dbReference type="PANTHER" id="PTHR32294">
    <property type="entry name" value="DNA POLYMERASE III SUBUNIT ALPHA"/>
    <property type="match status" value="1"/>
</dbReference>
<comment type="subcellular location">
    <subcellularLocation>
        <location evidence="1">Cytoplasm</location>
    </subcellularLocation>
</comment>
<feature type="domain" description="Polymerase/histidinol phosphatase N-terminal" evidence="9">
    <location>
        <begin position="6"/>
        <end position="73"/>
    </location>
</feature>
<evidence type="ECO:0000256" key="6">
    <source>
        <dbReference type="ARBA" id="ARBA00022705"/>
    </source>
</evidence>
<dbReference type="InterPro" id="IPR040982">
    <property type="entry name" value="DNA_pol3_finger"/>
</dbReference>
<dbReference type="EMBL" id="JAGIZA010000005">
    <property type="protein sequence ID" value="MBP0493137.1"/>
    <property type="molecule type" value="Genomic_DNA"/>
</dbReference>
<dbReference type="GO" id="GO:0006260">
    <property type="term" value="P:DNA replication"/>
    <property type="evidence" value="ECO:0007669"/>
    <property type="project" value="UniProtKB-KW"/>
</dbReference>
<evidence type="ECO:0000256" key="1">
    <source>
        <dbReference type="ARBA" id="ARBA00004496"/>
    </source>
</evidence>
<keyword evidence="7" id="KW-0239">DNA-directed DNA polymerase</keyword>
<proteinExistence type="predicted"/>
<evidence type="ECO:0000256" key="3">
    <source>
        <dbReference type="ARBA" id="ARBA00019114"/>
    </source>
</evidence>
<evidence type="ECO:0000259" key="9">
    <source>
        <dbReference type="SMART" id="SM00481"/>
    </source>
</evidence>
<dbReference type="InterPro" id="IPR016195">
    <property type="entry name" value="Pol/histidinol_Pase-like"/>
</dbReference>
<evidence type="ECO:0000256" key="4">
    <source>
        <dbReference type="ARBA" id="ARBA00022679"/>
    </source>
</evidence>
<evidence type="ECO:0000256" key="8">
    <source>
        <dbReference type="ARBA" id="ARBA00049244"/>
    </source>
</evidence>
<keyword evidence="4 10" id="KW-0808">Transferase</keyword>
<dbReference type="RefSeq" id="WP_209373218.1">
    <property type="nucleotide sequence ID" value="NZ_JAGIZA010000005.1"/>
</dbReference>
<dbReference type="SMART" id="SM00481">
    <property type="entry name" value="POLIIIAc"/>
    <property type="match status" value="1"/>
</dbReference>
<dbReference type="Gene3D" id="1.10.10.1600">
    <property type="entry name" value="Bacterial DNA polymerase III alpha subunit, thumb domain"/>
    <property type="match status" value="1"/>
</dbReference>
<comment type="caution">
    <text evidence="10">The sequence shown here is derived from an EMBL/GenBank/DDBJ whole genome shotgun (WGS) entry which is preliminary data.</text>
</comment>
<evidence type="ECO:0000256" key="7">
    <source>
        <dbReference type="ARBA" id="ARBA00022932"/>
    </source>
</evidence>
<dbReference type="Gene3D" id="1.10.150.870">
    <property type="match status" value="1"/>
</dbReference>
<dbReference type="Pfam" id="PF02811">
    <property type="entry name" value="PHP"/>
    <property type="match status" value="1"/>
</dbReference>
<dbReference type="AlphaFoldDB" id="A0A940S7J5"/>
<evidence type="ECO:0000313" key="10">
    <source>
        <dbReference type="EMBL" id="MBP0493137.1"/>
    </source>
</evidence>
<reference evidence="10" key="1">
    <citation type="submission" date="2021-03" db="EMBL/GenBank/DDBJ databases">
        <authorList>
            <person name="So Y."/>
        </authorList>
    </citation>
    <scope>NUCLEOTIDE SEQUENCE</scope>
    <source>
        <strain evidence="10">SG15</strain>
    </source>
</reference>
<gene>
    <name evidence="10" type="primary">dnaE</name>
    <name evidence="10" type="ORF">J5Y10_10150</name>
</gene>
<dbReference type="Pfam" id="PF17657">
    <property type="entry name" value="DNA_pol3_finger"/>
    <property type="match status" value="1"/>
</dbReference>
<evidence type="ECO:0000256" key="5">
    <source>
        <dbReference type="ARBA" id="ARBA00022695"/>
    </source>
</evidence>
<dbReference type="GO" id="GO:0003676">
    <property type="term" value="F:nucleic acid binding"/>
    <property type="evidence" value="ECO:0007669"/>
    <property type="project" value="InterPro"/>
</dbReference>
<name>A0A940S7J5_9PROT</name>
<dbReference type="NCBIfam" id="TIGR00594">
    <property type="entry name" value="polc"/>
    <property type="match status" value="1"/>
</dbReference>
<evidence type="ECO:0000313" key="11">
    <source>
        <dbReference type="Proteomes" id="UP000677537"/>
    </source>
</evidence>
<keyword evidence="6" id="KW-0235">DNA replication</keyword>
<dbReference type="InterPro" id="IPR003141">
    <property type="entry name" value="Pol/His_phosphatase_N"/>
</dbReference>
<dbReference type="PANTHER" id="PTHR32294:SF0">
    <property type="entry name" value="DNA POLYMERASE III SUBUNIT ALPHA"/>
    <property type="match status" value="1"/>
</dbReference>
<dbReference type="InterPro" id="IPR004805">
    <property type="entry name" value="DnaE2/DnaE/PolC"/>
</dbReference>
<dbReference type="Pfam" id="PF14579">
    <property type="entry name" value="HHH_6"/>
    <property type="match status" value="1"/>
</dbReference>
<dbReference type="InterPro" id="IPR004013">
    <property type="entry name" value="PHP_dom"/>
</dbReference>
<dbReference type="NCBIfam" id="NF004226">
    <property type="entry name" value="PRK05673.1"/>
    <property type="match status" value="1"/>
</dbReference>
<dbReference type="InterPro" id="IPR011708">
    <property type="entry name" value="DNA_pol3_alpha_NTPase_dom"/>
</dbReference>
<dbReference type="InterPro" id="IPR004365">
    <property type="entry name" value="NA-bd_OB_tRNA"/>
</dbReference>
<dbReference type="Proteomes" id="UP000677537">
    <property type="component" value="Unassembled WGS sequence"/>
</dbReference>
<dbReference type="Pfam" id="PF01336">
    <property type="entry name" value="tRNA_anti-codon"/>
    <property type="match status" value="1"/>
</dbReference>
<dbReference type="CDD" id="cd04485">
    <property type="entry name" value="DnaE_OBF"/>
    <property type="match status" value="1"/>
</dbReference>